<evidence type="ECO:0000256" key="2">
    <source>
        <dbReference type="SAM" id="Phobius"/>
    </source>
</evidence>
<feature type="compositionally biased region" description="Pro residues" evidence="1">
    <location>
        <begin position="190"/>
        <end position="199"/>
    </location>
</feature>
<comment type="caution">
    <text evidence="3">The sequence shown here is derived from an EMBL/GenBank/DDBJ whole genome shotgun (WGS) entry which is preliminary data.</text>
</comment>
<dbReference type="AlphaFoldDB" id="A0A4R8VBX9"/>
<reference evidence="3 4" key="1">
    <citation type="submission" date="2019-03" db="EMBL/GenBank/DDBJ databases">
        <title>Genomics of glacier-inhabiting Cryobacterium strains.</title>
        <authorList>
            <person name="Liu Q."/>
            <person name="Xin Y.-H."/>
        </authorList>
    </citation>
    <scope>NUCLEOTIDE SEQUENCE [LARGE SCALE GENOMIC DNA]</scope>
    <source>
        <strain evidence="3 4">CGMCC 1.10440</strain>
    </source>
</reference>
<keyword evidence="2" id="KW-1133">Transmembrane helix</keyword>
<organism evidence="3 4">
    <name type="scientific">Terrimesophilobacter mesophilus</name>
    <dbReference type="NCBI Taxonomy" id="433647"/>
    <lineage>
        <taxon>Bacteria</taxon>
        <taxon>Bacillati</taxon>
        <taxon>Actinomycetota</taxon>
        <taxon>Actinomycetes</taxon>
        <taxon>Micrococcales</taxon>
        <taxon>Microbacteriaceae</taxon>
        <taxon>Terrimesophilobacter</taxon>
    </lineage>
</organism>
<evidence type="ECO:0000313" key="4">
    <source>
        <dbReference type="Proteomes" id="UP000298488"/>
    </source>
</evidence>
<dbReference type="Proteomes" id="UP000298488">
    <property type="component" value="Unassembled WGS sequence"/>
</dbReference>
<feature type="transmembrane region" description="Helical" evidence="2">
    <location>
        <begin position="38"/>
        <end position="55"/>
    </location>
</feature>
<keyword evidence="2" id="KW-0472">Membrane</keyword>
<protein>
    <submittedName>
        <fullName evidence="3">Uncharacterized protein</fullName>
    </submittedName>
</protein>
<evidence type="ECO:0000313" key="3">
    <source>
        <dbReference type="EMBL" id="TFB79610.1"/>
    </source>
</evidence>
<feature type="compositionally biased region" description="Low complexity" evidence="1">
    <location>
        <begin position="160"/>
        <end position="189"/>
    </location>
</feature>
<sequence length="199" mass="20865">MTTPHQLGPEVVTRGLLFSLVVIPLGIIAWLILWNFGFIASVVAWGIAFLASWLYRRGAGRIGRTGVIVVVAVTVGTLLLALVAGFAWDVAVAVEQEFGVPWTTAIGMPEFWQDTFGWMFDPSNLLTLILALGFGFLGCFWTLRQLSRSTKAVASGPASGAVAAAPAEGTTEGATATGTGEADSGQEQRPSPPSEPSGS</sequence>
<dbReference type="OrthoDB" id="4981719at2"/>
<accession>A0A4R8VBX9</accession>
<proteinExistence type="predicted"/>
<evidence type="ECO:0000256" key="1">
    <source>
        <dbReference type="SAM" id="MobiDB-lite"/>
    </source>
</evidence>
<keyword evidence="2" id="KW-0812">Transmembrane</keyword>
<feature type="region of interest" description="Disordered" evidence="1">
    <location>
        <begin position="160"/>
        <end position="199"/>
    </location>
</feature>
<dbReference type="EMBL" id="SOFI01000003">
    <property type="protein sequence ID" value="TFB79610.1"/>
    <property type="molecule type" value="Genomic_DNA"/>
</dbReference>
<dbReference type="RefSeq" id="WP_104095481.1">
    <property type="nucleotide sequence ID" value="NZ_JACHBP010000001.1"/>
</dbReference>
<feature type="transmembrane region" description="Helical" evidence="2">
    <location>
        <begin position="12"/>
        <end position="32"/>
    </location>
</feature>
<keyword evidence="4" id="KW-1185">Reference proteome</keyword>
<feature type="transmembrane region" description="Helical" evidence="2">
    <location>
        <begin position="125"/>
        <end position="143"/>
    </location>
</feature>
<name>A0A4R8VBX9_9MICO</name>
<feature type="transmembrane region" description="Helical" evidence="2">
    <location>
        <begin position="67"/>
        <end position="88"/>
    </location>
</feature>
<gene>
    <name evidence="3" type="ORF">E3N84_05860</name>
</gene>